<feature type="domain" description="Endonuclease/exonuclease/phosphatase" evidence="2">
    <location>
        <begin position="63"/>
        <end position="262"/>
    </location>
</feature>
<reference evidence="3 4" key="1">
    <citation type="journal article" date="2017" name="Nat. Ecol. Evol.">
        <title>Scallop genome provides insights into evolution of bilaterian karyotype and development.</title>
        <authorList>
            <person name="Wang S."/>
            <person name="Zhang J."/>
            <person name="Jiao W."/>
            <person name="Li J."/>
            <person name="Xun X."/>
            <person name="Sun Y."/>
            <person name="Guo X."/>
            <person name="Huan P."/>
            <person name="Dong B."/>
            <person name="Zhang L."/>
            <person name="Hu X."/>
            <person name="Sun X."/>
            <person name="Wang J."/>
            <person name="Zhao C."/>
            <person name="Wang Y."/>
            <person name="Wang D."/>
            <person name="Huang X."/>
            <person name="Wang R."/>
            <person name="Lv J."/>
            <person name="Li Y."/>
            <person name="Zhang Z."/>
            <person name="Liu B."/>
            <person name="Lu W."/>
            <person name="Hui Y."/>
            <person name="Liang J."/>
            <person name="Zhou Z."/>
            <person name="Hou R."/>
            <person name="Li X."/>
            <person name="Liu Y."/>
            <person name="Li H."/>
            <person name="Ning X."/>
            <person name="Lin Y."/>
            <person name="Zhao L."/>
            <person name="Xing Q."/>
            <person name="Dou J."/>
            <person name="Li Y."/>
            <person name="Mao J."/>
            <person name="Guo H."/>
            <person name="Dou H."/>
            <person name="Li T."/>
            <person name="Mu C."/>
            <person name="Jiang W."/>
            <person name="Fu Q."/>
            <person name="Fu X."/>
            <person name="Miao Y."/>
            <person name="Liu J."/>
            <person name="Yu Q."/>
            <person name="Li R."/>
            <person name="Liao H."/>
            <person name="Li X."/>
            <person name="Kong Y."/>
            <person name="Jiang Z."/>
            <person name="Chourrout D."/>
            <person name="Li R."/>
            <person name="Bao Z."/>
        </authorList>
    </citation>
    <scope>NUCLEOTIDE SEQUENCE [LARGE SCALE GENOMIC DNA]</scope>
    <source>
        <strain evidence="3 4">PY_sf001</strain>
    </source>
</reference>
<comment type="caution">
    <text evidence="3">The sequence shown here is derived from an EMBL/GenBank/DDBJ whole genome shotgun (WGS) entry which is preliminary data.</text>
</comment>
<protein>
    <submittedName>
        <fullName evidence="3">Uncharacterized protein C17orf97</fullName>
    </submittedName>
</protein>
<dbReference type="Gene3D" id="3.60.10.10">
    <property type="entry name" value="Endonuclease/exonuclease/phosphatase"/>
    <property type="match status" value="1"/>
</dbReference>
<evidence type="ECO:0000313" key="3">
    <source>
        <dbReference type="EMBL" id="OWF52995.1"/>
    </source>
</evidence>
<evidence type="ECO:0000313" key="4">
    <source>
        <dbReference type="Proteomes" id="UP000242188"/>
    </source>
</evidence>
<name>A0A210QW87_MIZYE</name>
<dbReference type="InterPro" id="IPR036691">
    <property type="entry name" value="Endo/exonu/phosph_ase_sf"/>
</dbReference>
<dbReference type="Pfam" id="PF03372">
    <property type="entry name" value="Exo_endo_phos"/>
    <property type="match status" value="1"/>
</dbReference>
<keyword evidence="4" id="KW-1185">Reference proteome</keyword>
<proteinExistence type="predicted"/>
<gene>
    <name evidence="3" type="ORF">KP79_PYT05525</name>
</gene>
<organism evidence="3 4">
    <name type="scientific">Mizuhopecten yessoensis</name>
    <name type="common">Japanese scallop</name>
    <name type="synonym">Patinopecten yessoensis</name>
    <dbReference type="NCBI Taxonomy" id="6573"/>
    <lineage>
        <taxon>Eukaryota</taxon>
        <taxon>Metazoa</taxon>
        <taxon>Spiralia</taxon>
        <taxon>Lophotrochozoa</taxon>
        <taxon>Mollusca</taxon>
        <taxon>Bivalvia</taxon>
        <taxon>Autobranchia</taxon>
        <taxon>Pteriomorphia</taxon>
        <taxon>Pectinida</taxon>
        <taxon>Pectinoidea</taxon>
        <taxon>Pectinidae</taxon>
        <taxon>Mizuhopecten</taxon>
    </lineage>
</organism>
<dbReference type="AlphaFoldDB" id="A0A210QW87"/>
<evidence type="ECO:0000256" key="1">
    <source>
        <dbReference type="SAM" id="MobiDB-lite"/>
    </source>
</evidence>
<feature type="region of interest" description="Disordered" evidence="1">
    <location>
        <begin position="265"/>
        <end position="397"/>
    </location>
</feature>
<dbReference type="OrthoDB" id="6162116at2759"/>
<dbReference type="Proteomes" id="UP000242188">
    <property type="component" value="Unassembled WGS sequence"/>
</dbReference>
<dbReference type="InterPro" id="IPR005135">
    <property type="entry name" value="Endo/exonuclease/phosphatase"/>
</dbReference>
<dbReference type="GO" id="GO:0003824">
    <property type="term" value="F:catalytic activity"/>
    <property type="evidence" value="ECO:0007669"/>
    <property type="project" value="InterPro"/>
</dbReference>
<sequence length="426" mass="47461">MAQKNQTVGKVTAAAGIHTSNDIQNVELPTAGRFDIPEPSPDAINVISMNGSGPGDGPGTALRTRKLIADVVMSNEPAIVFFQEFKWKGIRGRAWKDTHLPGHYEYKGHRQASIMYDNRRLKLILQETNLQETLDEMKRNGKVEKHFKPLARCSIQLLEAKKPIKFKVLVVSWHGFHKKSIAIRKKQFQDLQIYLKNLSECENAPILLGGDFNIDMSLVVSSVLPEFSLYQYKPSDRRGKKPIIDYFIASRELDLADVRSIDLTDTKGAKDDPTKTNDEKDDPTKTKGAKEDPAKTKGVKDDPTKTKGAKEDPAKTKGVKDDPTKTKGAKEDPAKTKGVKDDPTKTKGAKDDPTKTKDVKEDLTKPNGAKDDLTKIKGAKDDLTKPKGAKDDKENDLYRLLDHDPISAKVSRGKAPEKVTIIYQRH</sequence>
<dbReference type="SUPFAM" id="SSF56219">
    <property type="entry name" value="DNase I-like"/>
    <property type="match status" value="1"/>
</dbReference>
<evidence type="ECO:0000259" key="2">
    <source>
        <dbReference type="Pfam" id="PF03372"/>
    </source>
</evidence>
<accession>A0A210QW87</accession>
<dbReference type="EMBL" id="NEDP02001549">
    <property type="protein sequence ID" value="OWF52995.1"/>
    <property type="molecule type" value="Genomic_DNA"/>
</dbReference>